<evidence type="ECO:0000313" key="1">
    <source>
        <dbReference type="EMBL" id="QIS21730.1"/>
    </source>
</evidence>
<protein>
    <submittedName>
        <fullName evidence="1">Uncharacterized protein</fullName>
    </submittedName>
</protein>
<dbReference type="RefSeq" id="WP_167489006.1">
    <property type="nucleotide sequence ID" value="NZ_CP046173.1"/>
</dbReference>
<organism evidence="1 2">
    <name type="scientific">Nocardia terpenica</name>
    <dbReference type="NCBI Taxonomy" id="455432"/>
    <lineage>
        <taxon>Bacteria</taxon>
        <taxon>Bacillati</taxon>
        <taxon>Actinomycetota</taxon>
        <taxon>Actinomycetes</taxon>
        <taxon>Mycobacteriales</taxon>
        <taxon>Nocardiaceae</taxon>
        <taxon>Nocardia</taxon>
    </lineage>
</organism>
<dbReference type="Proteomes" id="UP000500953">
    <property type="component" value="Chromosome"/>
</dbReference>
<gene>
    <name evidence="1" type="ORF">F6W96_28715</name>
</gene>
<name>A0A6G9Z8I5_9NOCA</name>
<sequence length="49" mass="5442">MPDFTVTLSVILGFLGCALLLRVLANAGTQTRTRVPRRSHRTSRAMIDE</sequence>
<accession>A0A6G9Z8I5</accession>
<evidence type="ECO:0000313" key="2">
    <source>
        <dbReference type="Proteomes" id="UP000500953"/>
    </source>
</evidence>
<proteinExistence type="predicted"/>
<dbReference type="AlphaFoldDB" id="A0A6G9Z8I5"/>
<reference evidence="1 2" key="1">
    <citation type="journal article" date="2019" name="ACS Chem. Biol.">
        <title>Identification and Mobilization of a Cryptic Antibiotic Biosynthesis Gene Locus from a Human-Pathogenic Nocardia Isolate.</title>
        <authorList>
            <person name="Herisse M."/>
            <person name="Ishida K."/>
            <person name="Porter J.L."/>
            <person name="Howden B."/>
            <person name="Hertweck C."/>
            <person name="Stinear T.P."/>
            <person name="Pidot S.J."/>
        </authorList>
    </citation>
    <scope>NUCLEOTIDE SEQUENCE [LARGE SCALE GENOMIC DNA]</scope>
    <source>
        <strain evidence="1 2">AUSMDU00012715</strain>
    </source>
</reference>
<dbReference type="EMBL" id="CP046173">
    <property type="protein sequence ID" value="QIS21730.1"/>
    <property type="molecule type" value="Genomic_DNA"/>
</dbReference>